<feature type="region of interest" description="Disordered" evidence="1">
    <location>
        <begin position="129"/>
        <end position="161"/>
    </location>
</feature>
<keyword evidence="3" id="KW-1185">Reference proteome</keyword>
<accession>A0A5B7ETR5</accession>
<dbReference type="EMBL" id="VSRR010003543">
    <property type="protein sequence ID" value="MPC36546.1"/>
    <property type="molecule type" value="Genomic_DNA"/>
</dbReference>
<dbReference type="AlphaFoldDB" id="A0A5B7ETR5"/>
<protein>
    <submittedName>
        <fullName evidence="2">Uncharacterized protein</fullName>
    </submittedName>
</protein>
<evidence type="ECO:0000313" key="3">
    <source>
        <dbReference type="Proteomes" id="UP000324222"/>
    </source>
</evidence>
<proteinExistence type="predicted"/>
<evidence type="ECO:0000256" key="1">
    <source>
        <dbReference type="SAM" id="MobiDB-lite"/>
    </source>
</evidence>
<dbReference type="Proteomes" id="UP000324222">
    <property type="component" value="Unassembled WGS sequence"/>
</dbReference>
<sequence>MRGQDMAPVGPQAPTTTLSPPPDGDTDGETHPPTTTTNTTVASSSSPVTITSSSLQGDAGAGSDKSSGGSPASTSRYENRVNLSLSPSATGGFLSPLECSTPLGAAAGGSRPFCVLDCRYCRYVSEGRISPSSATSPLRSPISRSPVPPLSPRSSPASEYM</sequence>
<feature type="region of interest" description="Disordered" evidence="1">
    <location>
        <begin position="1"/>
        <end position="108"/>
    </location>
</feature>
<feature type="compositionally biased region" description="Low complexity" evidence="1">
    <location>
        <begin position="136"/>
        <end position="145"/>
    </location>
</feature>
<reference evidence="2 3" key="1">
    <citation type="submission" date="2019-05" db="EMBL/GenBank/DDBJ databases">
        <title>Another draft genome of Portunus trituberculatus and its Hox gene families provides insights of decapod evolution.</title>
        <authorList>
            <person name="Jeong J.-H."/>
            <person name="Song I."/>
            <person name="Kim S."/>
            <person name="Choi T."/>
            <person name="Kim D."/>
            <person name="Ryu S."/>
            <person name="Kim W."/>
        </authorList>
    </citation>
    <scope>NUCLEOTIDE SEQUENCE [LARGE SCALE GENOMIC DNA]</scope>
    <source>
        <tissue evidence="2">Muscle</tissue>
    </source>
</reference>
<feature type="compositionally biased region" description="Low complexity" evidence="1">
    <location>
        <begin position="31"/>
        <end position="73"/>
    </location>
</feature>
<gene>
    <name evidence="2" type="ORF">E2C01_030008</name>
</gene>
<comment type="caution">
    <text evidence="2">The sequence shown here is derived from an EMBL/GenBank/DDBJ whole genome shotgun (WGS) entry which is preliminary data.</text>
</comment>
<feature type="compositionally biased region" description="Low complexity" evidence="1">
    <location>
        <begin position="152"/>
        <end position="161"/>
    </location>
</feature>
<evidence type="ECO:0000313" key="2">
    <source>
        <dbReference type="EMBL" id="MPC36546.1"/>
    </source>
</evidence>
<organism evidence="2 3">
    <name type="scientific">Portunus trituberculatus</name>
    <name type="common">Swimming crab</name>
    <name type="synonym">Neptunus trituberculatus</name>
    <dbReference type="NCBI Taxonomy" id="210409"/>
    <lineage>
        <taxon>Eukaryota</taxon>
        <taxon>Metazoa</taxon>
        <taxon>Ecdysozoa</taxon>
        <taxon>Arthropoda</taxon>
        <taxon>Crustacea</taxon>
        <taxon>Multicrustacea</taxon>
        <taxon>Malacostraca</taxon>
        <taxon>Eumalacostraca</taxon>
        <taxon>Eucarida</taxon>
        <taxon>Decapoda</taxon>
        <taxon>Pleocyemata</taxon>
        <taxon>Brachyura</taxon>
        <taxon>Eubrachyura</taxon>
        <taxon>Portunoidea</taxon>
        <taxon>Portunidae</taxon>
        <taxon>Portuninae</taxon>
        <taxon>Portunus</taxon>
    </lineage>
</organism>
<name>A0A5B7ETR5_PORTR</name>